<dbReference type="EMBL" id="JAUDFV010000147">
    <property type="protein sequence ID" value="KAL2720067.1"/>
    <property type="molecule type" value="Genomic_DNA"/>
</dbReference>
<reference evidence="1 2" key="1">
    <citation type="journal article" date="2024" name="Ann. Entomol. Soc. Am.">
        <title>Genomic analyses of the southern and eastern yellowjacket wasps (Hymenoptera: Vespidae) reveal evolutionary signatures of social life.</title>
        <authorList>
            <person name="Catto M.A."/>
            <person name="Caine P.B."/>
            <person name="Orr S.E."/>
            <person name="Hunt B.G."/>
            <person name="Goodisman M.A.D."/>
        </authorList>
    </citation>
    <scope>NUCLEOTIDE SEQUENCE [LARGE SCALE GENOMIC DNA]</scope>
    <source>
        <strain evidence="1">233</strain>
        <tissue evidence="1">Head and thorax</tissue>
    </source>
</reference>
<name>A0ABD2AIE0_VESSQ</name>
<comment type="caution">
    <text evidence="1">The sequence shown here is derived from an EMBL/GenBank/DDBJ whole genome shotgun (WGS) entry which is preliminary data.</text>
</comment>
<accession>A0ABD2AIE0</accession>
<evidence type="ECO:0000313" key="2">
    <source>
        <dbReference type="Proteomes" id="UP001607302"/>
    </source>
</evidence>
<evidence type="ECO:0000313" key="1">
    <source>
        <dbReference type="EMBL" id="KAL2720067.1"/>
    </source>
</evidence>
<dbReference type="Proteomes" id="UP001607302">
    <property type="component" value="Unassembled WGS sequence"/>
</dbReference>
<protein>
    <submittedName>
        <fullName evidence="1">Uncharacterized protein</fullName>
    </submittedName>
</protein>
<sequence>MSNDMNFFCLINTKDSHYINLLKNVYALHIITLNCKNKHDSYVLTFISMIQKIGIQLPLINMIF</sequence>
<proteinExistence type="predicted"/>
<organism evidence="1 2">
    <name type="scientific">Vespula squamosa</name>
    <name type="common">Southern yellow jacket</name>
    <name type="synonym">Wasp</name>
    <dbReference type="NCBI Taxonomy" id="30214"/>
    <lineage>
        <taxon>Eukaryota</taxon>
        <taxon>Metazoa</taxon>
        <taxon>Ecdysozoa</taxon>
        <taxon>Arthropoda</taxon>
        <taxon>Hexapoda</taxon>
        <taxon>Insecta</taxon>
        <taxon>Pterygota</taxon>
        <taxon>Neoptera</taxon>
        <taxon>Endopterygota</taxon>
        <taxon>Hymenoptera</taxon>
        <taxon>Apocrita</taxon>
        <taxon>Aculeata</taxon>
        <taxon>Vespoidea</taxon>
        <taxon>Vespidae</taxon>
        <taxon>Vespinae</taxon>
        <taxon>Vespula</taxon>
    </lineage>
</organism>
<gene>
    <name evidence="1" type="ORF">V1478_010333</name>
</gene>
<dbReference type="AlphaFoldDB" id="A0ABD2AIE0"/>
<keyword evidence="2" id="KW-1185">Reference proteome</keyword>